<proteinExistence type="predicted"/>
<feature type="region of interest" description="Disordered" evidence="1">
    <location>
        <begin position="422"/>
        <end position="445"/>
    </location>
</feature>
<protein>
    <recommendedName>
        <fullName evidence="2">BZIP domain-containing protein</fullName>
    </recommendedName>
</protein>
<dbReference type="PROSITE" id="PS50217">
    <property type="entry name" value="BZIP"/>
    <property type="match status" value="1"/>
</dbReference>
<dbReference type="Pfam" id="PF00170">
    <property type="entry name" value="bZIP_1"/>
    <property type="match status" value="1"/>
</dbReference>
<dbReference type="GO" id="GO:0003700">
    <property type="term" value="F:DNA-binding transcription factor activity"/>
    <property type="evidence" value="ECO:0007669"/>
    <property type="project" value="InterPro"/>
</dbReference>
<feature type="compositionally biased region" description="Low complexity" evidence="1">
    <location>
        <begin position="199"/>
        <end position="208"/>
    </location>
</feature>
<feature type="compositionally biased region" description="Low complexity" evidence="1">
    <location>
        <begin position="343"/>
        <end position="353"/>
    </location>
</feature>
<accession>K0SMM7</accession>
<feature type="region of interest" description="Disordered" evidence="1">
    <location>
        <begin position="309"/>
        <end position="353"/>
    </location>
</feature>
<dbReference type="CDD" id="cd14811">
    <property type="entry name" value="bZIP_u2"/>
    <property type="match status" value="1"/>
</dbReference>
<dbReference type="InterPro" id="IPR046347">
    <property type="entry name" value="bZIP_sf"/>
</dbReference>
<feature type="domain" description="BZIP" evidence="2">
    <location>
        <begin position="416"/>
        <end position="453"/>
    </location>
</feature>
<comment type="caution">
    <text evidence="3">The sequence shown here is derived from an EMBL/GenBank/DDBJ whole genome shotgun (WGS) entry which is preliminary data.</text>
</comment>
<evidence type="ECO:0000256" key="1">
    <source>
        <dbReference type="SAM" id="MobiDB-lite"/>
    </source>
</evidence>
<feature type="region of interest" description="Disordered" evidence="1">
    <location>
        <begin position="1"/>
        <end position="90"/>
    </location>
</feature>
<name>K0SMM7_THAOC</name>
<sequence>MKRGSDSVGGDRPASSQPATEAANSSHWDVEEGPKAQPSDPGIESRDCLAEPVLNPNPTVPAHSRPASEPIPSGNGNNNNDDNRPAPSNDVALENFVDARARESSDGISPTSSVGANSFSTTPLMNVYNNGQQAVSSQPQQHHRQQLLQQTLMANQLGSVALAGGASTAEYNSFTQAPQHQMQSSSTSTKTGSMHKVPSTTSTSSSSSSLATMAAAMALGGPSQVMLMQQKLQAVRAAEQQHQPMMQVSSVNYTSTTSPMTPVHMMGSPSGQEAMMLPPPPRFPCGPGTYVIQNQQHHGFIPQMNPAMQSHSLVPSQQQQQQQHHQQQQQQLALSNPNHAALGQPPQQHQIQPQQIQIGINGGHTIPITAVAAADGTIQYKIDSSAVPCAGLKNFTKAINQVAKPDDQELDPALAAKKRAQRLARNRESARNSRRRKKEQLSSLSTKVKKLQNMLDVEIRNKIKTMEVGMARQRVKLLNNSVSDHNGAMASVFRLTSVNCPVRRAVLAHQFGSLRRAFIANHNQYAIWMMMHSSSFFTAAHNYKNDSLTASGRKNPGNARNNSKQIGEELANEEKFDGNAGATCDATDELRAWPLYCHEVVMTMEQEERIINQAHEEFQKIDNLPGRLNKMKLAVSTTHHLQNAMSCHSHLASKRNDSLLLDVLTPEQTMLFLQWLDKNKKRCGEAARDIGKGGSRRSTLDAILTQLEELKPR</sequence>
<dbReference type="eggNOG" id="ENOG502SQYG">
    <property type="taxonomic scope" value="Eukaryota"/>
</dbReference>
<dbReference type="PROSITE" id="PS00036">
    <property type="entry name" value="BZIP_BASIC"/>
    <property type="match status" value="1"/>
</dbReference>
<feature type="region of interest" description="Disordered" evidence="1">
    <location>
        <begin position="175"/>
        <end position="208"/>
    </location>
</feature>
<feature type="compositionally biased region" description="Low complexity" evidence="1">
    <location>
        <begin position="317"/>
        <end position="331"/>
    </location>
</feature>
<dbReference type="SMART" id="SM00338">
    <property type="entry name" value="BRLZ"/>
    <property type="match status" value="1"/>
</dbReference>
<dbReference type="OrthoDB" id="49082at2759"/>
<feature type="compositionally biased region" description="Polar residues" evidence="1">
    <location>
        <begin position="14"/>
        <end position="27"/>
    </location>
</feature>
<dbReference type="Gene3D" id="1.20.5.170">
    <property type="match status" value="1"/>
</dbReference>
<evidence type="ECO:0000313" key="3">
    <source>
        <dbReference type="EMBL" id="EJK66630.1"/>
    </source>
</evidence>
<gene>
    <name evidence="3" type="ORF">THAOC_12443</name>
</gene>
<dbReference type="AlphaFoldDB" id="K0SMM7"/>
<feature type="compositionally biased region" description="Polar residues" evidence="1">
    <location>
        <begin position="175"/>
        <end position="192"/>
    </location>
</feature>
<dbReference type="InterPro" id="IPR004827">
    <property type="entry name" value="bZIP"/>
</dbReference>
<keyword evidence="4" id="KW-1185">Reference proteome</keyword>
<evidence type="ECO:0000259" key="2">
    <source>
        <dbReference type="PROSITE" id="PS50217"/>
    </source>
</evidence>
<dbReference type="EMBL" id="AGNL01014617">
    <property type="protein sequence ID" value="EJK66630.1"/>
    <property type="molecule type" value="Genomic_DNA"/>
</dbReference>
<reference evidence="3 4" key="1">
    <citation type="journal article" date="2012" name="Genome Biol.">
        <title>Genome and low-iron response of an oceanic diatom adapted to chronic iron limitation.</title>
        <authorList>
            <person name="Lommer M."/>
            <person name="Specht M."/>
            <person name="Roy A.S."/>
            <person name="Kraemer L."/>
            <person name="Andreson R."/>
            <person name="Gutowska M.A."/>
            <person name="Wolf J."/>
            <person name="Bergner S.V."/>
            <person name="Schilhabel M.B."/>
            <person name="Klostermeier U.C."/>
            <person name="Beiko R.G."/>
            <person name="Rosenstiel P."/>
            <person name="Hippler M."/>
            <person name="Laroche J."/>
        </authorList>
    </citation>
    <scope>NUCLEOTIDE SEQUENCE [LARGE SCALE GENOMIC DNA]</scope>
    <source>
        <strain evidence="3 4">CCMP1005</strain>
    </source>
</reference>
<dbReference type="Proteomes" id="UP000266841">
    <property type="component" value="Unassembled WGS sequence"/>
</dbReference>
<evidence type="ECO:0000313" key="4">
    <source>
        <dbReference type="Proteomes" id="UP000266841"/>
    </source>
</evidence>
<organism evidence="3 4">
    <name type="scientific">Thalassiosira oceanica</name>
    <name type="common">Marine diatom</name>
    <dbReference type="NCBI Taxonomy" id="159749"/>
    <lineage>
        <taxon>Eukaryota</taxon>
        <taxon>Sar</taxon>
        <taxon>Stramenopiles</taxon>
        <taxon>Ochrophyta</taxon>
        <taxon>Bacillariophyta</taxon>
        <taxon>Coscinodiscophyceae</taxon>
        <taxon>Thalassiosirophycidae</taxon>
        <taxon>Thalassiosirales</taxon>
        <taxon>Thalassiosiraceae</taxon>
        <taxon>Thalassiosira</taxon>
    </lineage>
</organism>
<dbReference type="OMA" id="RIINQAH"/>
<dbReference type="SUPFAM" id="SSF57959">
    <property type="entry name" value="Leucine zipper domain"/>
    <property type="match status" value="1"/>
</dbReference>